<proteinExistence type="predicted"/>
<evidence type="ECO:0008006" key="3">
    <source>
        <dbReference type="Google" id="ProtNLM"/>
    </source>
</evidence>
<protein>
    <recommendedName>
        <fullName evidence="3">AbiEi antitoxin C-terminal domain-containing protein</fullName>
    </recommendedName>
</protein>
<evidence type="ECO:0000313" key="2">
    <source>
        <dbReference type="Proteomes" id="UP000184604"/>
    </source>
</evidence>
<reference evidence="1 2" key="1">
    <citation type="submission" date="2016-12" db="EMBL/GenBank/DDBJ databases">
        <title>Complete genome sequence of Clostridium kluyveri JZZ isolated from the pit mud of a Chinese flavor liquor-making factory.</title>
        <authorList>
            <person name="Wang Y."/>
        </authorList>
    </citation>
    <scope>NUCLEOTIDE SEQUENCE [LARGE SCALE GENOMIC DNA]</scope>
    <source>
        <strain evidence="1 2">JZZ</strain>
    </source>
</reference>
<organism evidence="1 2">
    <name type="scientific">Clostridium kluyveri</name>
    <dbReference type="NCBI Taxonomy" id="1534"/>
    <lineage>
        <taxon>Bacteria</taxon>
        <taxon>Bacillati</taxon>
        <taxon>Bacillota</taxon>
        <taxon>Clostridia</taxon>
        <taxon>Eubacteriales</taxon>
        <taxon>Clostridiaceae</taxon>
        <taxon>Clostridium</taxon>
    </lineage>
</organism>
<gene>
    <name evidence="1" type="ORF">BS101_17440</name>
</gene>
<evidence type="ECO:0000313" key="1">
    <source>
        <dbReference type="EMBL" id="APM40390.1"/>
    </source>
</evidence>
<name>A0A1L5FC47_CLOKL</name>
<accession>A0A1L5FC47</accession>
<dbReference type="EMBL" id="CP018335">
    <property type="protein sequence ID" value="APM40390.1"/>
    <property type="molecule type" value="Genomic_DNA"/>
</dbReference>
<sequence>MDIATKVRNYVDSCKEREPIFVRNIKVDDYRKNARNIAFHRLEKENVIKKYTKGVYYKPQITKFGELGIDIQQLILKQYIKEDKQVNGYLTGPILWNTWNITTQVPNKTWIATNLINRTTEKEHLKVKLIKPKTVINNDNYELLQLLDIIEQIYQIQDINWDNYIRVLNNKIEKLSIEELKYIINLTKYYNKFVNNFMGTLIESKFKNTNKYDQLYYQLLPLKIKANTGRRYKLVCKVKIKYTDEWGFY</sequence>
<dbReference type="AlphaFoldDB" id="A0A1L5FC47"/>
<dbReference type="Proteomes" id="UP000184604">
    <property type="component" value="Chromosome"/>
</dbReference>
<dbReference type="OrthoDB" id="9802612at2"/>
<dbReference type="RefSeq" id="WP_073539986.1">
    <property type="nucleotide sequence ID" value="NZ_CP018335.1"/>
</dbReference>